<dbReference type="Proteomes" id="UP000017127">
    <property type="component" value="Unassembled WGS sequence"/>
</dbReference>
<organism evidence="1 2">
    <name type="scientific">Lyngbya aestuarii BL J</name>
    <dbReference type="NCBI Taxonomy" id="1348334"/>
    <lineage>
        <taxon>Bacteria</taxon>
        <taxon>Bacillati</taxon>
        <taxon>Cyanobacteriota</taxon>
        <taxon>Cyanophyceae</taxon>
        <taxon>Oscillatoriophycideae</taxon>
        <taxon>Oscillatoriales</taxon>
        <taxon>Microcoleaceae</taxon>
        <taxon>Lyngbya</taxon>
    </lineage>
</organism>
<keyword evidence="2" id="KW-1185">Reference proteome</keyword>
<dbReference type="PATRIC" id="fig|1348334.3.peg.3110"/>
<dbReference type="AlphaFoldDB" id="U7QFX3"/>
<dbReference type="SUPFAM" id="SSF90002">
    <property type="entry name" value="Hypothetical protein YjiA, C-terminal domain"/>
    <property type="match status" value="1"/>
</dbReference>
<sequence length="259" mass="29188">MITAVTGPPGAGKTHWIREQISKTTDPVGYFNPGEDSVVIDGTCLACEFPQVQIFTSGEELQRFNPEFVSTTYIEIPWHFDLSSVEPLLTRLNLKRIAIIPSSSQNPEWENWADSAILGNKNIAEPLSKNHNYSVQIHRNLLTGEILDWTSLALFWFELIQGAYGEVIRAKGIFDLVSGESIYGDYVAGTINQEFVALNVPLWLTGRPERFSGLEIVGFNLQLKEISQTLKDCFIPESQIDYYQQQIQTSLQTEEEVTP</sequence>
<gene>
    <name evidence="1" type="ORF">M595_3213</name>
</gene>
<comment type="caution">
    <text evidence="1">The sequence shown here is derived from an EMBL/GenBank/DDBJ whole genome shotgun (WGS) entry which is preliminary data.</text>
</comment>
<evidence type="ECO:0000313" key="2">
    <source>
        <dbReference type="Proteomes" id="UP000017127"/>
    </source>
</evidence>
<proteinExistence type="predicted"/>
<dbReference type="OrthoDB" id="539483at2"/>
<evidence type="ECO:0008006" key="3">
    <source>
        <dbReference type="Google" id="ProtNLM"/>
    </source>
</evidence>
<dbReference type="EMBL" id="AUZM01000030">
    <property type="protein sequence ID" value="ERT06808.1"/>
    <property type="molecule type" value="Genomic_DNA"/>
</dbReference>
<accession>U7QFX3</accession>
<protein>
    <recommendedName>
        <fullName evidence="3">CobW/HypB/UreG, nucleotide-binding domain protein</fullName>
    </recommendedName>
</protein>
<reference evidence="1 2" key="1">
    <citation type="journal article" date="2013" name="Front. Microbiol.">
        <title>Comparative genomic analyses of the cyanobacterium, Lyngbya aestuarii BL J, a powerful hydrogen producer.</title>
        <authorList>
            <person name="Kothari A."/>
            <person name="Vaughn M."/>
            <person name="Garcia-Pichel F."/>
        </authorList>
    </citation>
    <scope>NUCLEOTIDE SEQUENCE [LARGE SCALE GENOMIC DNA]</scope>
    <source>
        <strain evidence="1 2">BL J</strain>
    </source>
</reference>
<evidence type="ECO:0000313" key="1">
    <source>
        <dbReference type="EMBL" id="ERT06808.1"/>
    </source>
</evidence>
<dbReference type="RefSeq" id="WP_023066984.1">
    <property type="nucleotide sequence ID" value="NZ_AUZM01000030.1"/>
</dbReference>
<name>U7QFX3_9CYAN</name>